<reference evidence="2 3" key="1">
    <citation type="submission" date="2017-09" db="EMBL/GenBank/DDBJ databases">
        <title>Genome sequencing of Besnoitia besnoiti strain Bb-Ger1.</title>
        <authorList>
            <person name="Schares G."/>
            <person name="Venepally P."/>
            <person name="Lorenzi H.A."/>
        </authorList>
    </citation>
    <scope>NUCLEOTIDE SEQUENCE [LARGE SCALE GENOMIC DNA]</scope>
    <source>
        <strain evidence="2 3">Bb-Ger1</strain>
    </source>
</reference>
<gene>
    <name evidence="2" type="ORF">BESB_005230</name>
</gene>
<dbReference type="GeneID" id="40305586"/>
<keyword evidence="3" id="KW-1185">Reference proteome</keyword>
<dbReference type="RefSeq" id="XP_029222191.1">
    <property type="nucleotide sequence ID" value="XM_029359278.1"/>
</dbReference>
<sequence>MCDPARDPPPRTPILVPRSRVSSSWVSALRQGEGDWASSAAGTHLERESDSEAASEALHAAEQASGSSQRARAEQRYTAAVIKQTEKVIADTQEVVAKAEAAAHAAEEEAAQAEQLASEIEGREAQAREKPGLVTPQFRGEHLRQGAAGK</sequence>
<proteinExistence type="predicted"/>
<evidence type="ECO:0000256" key="1">
    <source>
        <dbReference type="SAM" id="MobiDB-lite"/>
    </source>
</evidence>
<comment type="caution">
    <text evidence="2">The sequence shown here is derived from an EMBL/GenBank/DDBJ whole genome shotgun (WGS) entry which is preliminary data.</text>
</comment>
<feature type="compositionally biased region" description="Low complexity" evidence="1">
    <location>
        <begin position="52"/>
        <end position="65"/>
    </location>
</feature>
<name>A0A2A9MQC6_BESBE</name>
<feature type="region of interest" description="Disordered" evidence="1">
    <location>
        <begin position="106"/>
        <end position="150"/>
    </location>
</feature>
<dbReference type="KEGG" id="bbes:BESB_005230"/>
<feature type="compositionally biased region" description="Basic and acidic residues" evidence="1">
    <location>
        <begin position="120"/>
        <end position="131"/>
    </location>
</feature>
<dbReference type="VEuPathDB" id="ToxoDB:BESB_005230"/>
<dbReference type="AlphaFoldDB" id="A0A2A9MQC6"/>
<feature type="region of interest" description="Disordered" evidence="1">
    <location>
        <begin position="1"/>
        <end position="20"/>
    </location>
</feature>
<accession>A0A2A9MQC6</accession>
<evidence type="ECO:0000313" key="3">
    <source>
        <dbReference type="Proteomes" id="UP000224006"/>
    </source>
</evidence>
<organism evidence="2 3">
    <name type="scientific">Besnoitia besnoiti</name>
    <name type="common">Apicomplexan protozoan</name>
    <dbReference type="NCBI Taxonomy" id="94643"/>
    <lineage>
        <taxon>Eukaryota</taxon>
        <taxon>Sar</taxon>
        <taxon>Alveolata</taxon>
        <taxon>Apicomplexa</taxon>
        <taxon>Conoidasida</taxon>
        <taxon>Coccidia</taxon>
        <taxon>Eucoccidiorida</taxon>
        <taxon>Eimeriorina</taxon>
        <taxon>Sarcocystidae</taxon>
        <taxon>Besnoitia</taxon>
    </lineage>
</organism>
<dbReference type="Proteomes" id="UP000224006">
    <property type="component" value="Chromosome I"/>
</dbReference>
<evidence type="ECO:0000313" key="2">
    <source>
        <dbReference type="EMBL" id="PFH38182.1"/>
    </source>
</evidence>
<feature type="region of interest" description="Disordered" evidence="1">
    <location>
        <begin position="26"/>
        <end position="75"/>
    </location>
</feature>
<protein>
    <submittedName>
        <fullName evidence="2">Uncharacterized protein</fullName>
    </submittedName>
</protein>
<dbReference type="EMBL" id="NWUJ01000001">
    <property type="protein sequence ID" value="PFH38182.1"/>
    <property type="molecule type" value="Genomic_DNA"/>
</dbReference>